<organism evidence="1 2">
    <name type="scientific">Aspergillus cavernicola</name>
    <dbReference type="NCBI Taxonomy" id="176166"/>
    <lineage>
        <taxon>Eukaryota</taxon>
        <taxon>Fungi</taxon>
        <taxon>Dikarya</taxon>
        <taxon>Ascomycota</taxon>
        <taxon>Pezizomycotina</taxon>
        <taxon>Eurotiomycetes</taxon>
        <taxon>Eurotiomycetidae</taxon>
        <taxon>Eurotiales</taxon>
        <taxon>Aspergillaceae</taxon>
        <taxon>Aspergillus</taxon>
        <taxon>Aspergillus subgen. Nidulantes</taxon>
    </lineage>
</organism>
<keyword evidence="2" id="KW-1185">Reference proteome</keyword>
<accession>A0ABR4IYW3</accession>
<sequence length="293" mass="33119">MESILGHLEDKVNSILRHEDRHVQREVENAFAHAKTESEEHARQEQKEKAPVLAVTSLGPGEVEKLFHLQISQSTNHWDLTPNERRLTPQHLRNALADYGFALSGGSENEAKMRRHIEAVMFTTLAALGESDSGNARDSIALSRLIHFELGRDMKLPWIKAGRKCIVSGRTDYSLWHGDAGHIEANMLVVEAKKRGESGTSQALSYMAMLHHARRKAGRNDTSVYGIATDSYHWAFLYLDIHSEYTVFRYDWDHGYAVEIILTLVKVMRHASRLAASSESRRGSLEEMAGVEY</sequence>
<dbReference type="EMBL" id="JBFXLS010000005">
    <property type="protein sequence ID" value="KAL2832972.1"/>
    <property type="molecule type" value="Genomic_DNA"/>
</dbReference>
<protein>
    <submittedName>
        <fullName evidence="1">Uncharacterized protein</fullName>
    </submittedName>
</protein>
<evidence type="ECO:0000313" key="1">
    <source>
        <dbReference type="EMBL" id="KAL2832972.1"/>
    </source>
</evidence>
<gene>
    <name evidence="1" type="ORF">BDW59DRAFT_157116</name>
</gene>
<name>A0ABR4IYW3_9EURO</name>
<comment type="caution">
    <text evidence="1">The sequence shown here is derived from an EMBL/GenBank/DDBJ whole genome shotgun (WGS) entry which is preliminary data.</text>
</comment>
<evidence type="ECO:0000313" key="2">
    <source>
        <dbReference type="Proteomes" id="UP001610335"/>
    </source>
</evidence>
<dbReference type="Proteomes" id="UP001610335">
    <property type="component" value="Unassembled WGS sequence"/>
</dbReference>
<reference evidence="1 2" key="1">
    <citation type="submission" date="2024-07" db="EMBL/GenBank/DDBJ databases">
        <title>Section-level genome sequencing and comparative genomics of Aspergillus sections Usti and Cavernicolus.</title>
        <authorList>
            <consortium name="Lawrence Berkeley National Laboratory"/>
            <person name="Nybo J.L."/>
            <person name="Vesth T.C."/>
            <person name="Theobald S."/>
            <person name="Frisvad J.C."/>
            <person name="Larsen T.O."/>
            <person name="Kjaerboelling I."/>
            <person name="Rothschild-Mancinelli K."/>
            <person name="Lyhne E.K."/>
            <person name="Kogle M.E."/>
            <person name="Barry K."/>
            <person name="Clum A."/>
            <person name="Na H."/>
            <person name="Ledsgaard L."/>
            <person name="Lin J."/>
            <person name="Lipzen A."/>
            <person name="Kuo A."/>
            <person name="Riley R."/>
            <person name="Mondo S."/>
            <person name="LaButti K."/>
            <person name="Haridas S."/>
            <person name="Pangalinan J."/>
            <person name="Salamov A.A."/>
            <person name="Simmons B.A."/>
            <person name="Magnuson J.K."/>
            <person name="Chen J."/>
            <person name="Drula E."/>
            <person name="Henrissat B."/>
            <person name="Wiebenga A."/>
            <person name="Lubbers R.J."/>
            <person name="Gomes A.C."/>
            <person name="Makela M.R."/>
            <person name="Stajich J."/>
            <person name="Grigoriev I.V."/>
            <person name="Mortensen U.H."/>
            <person name="De vries R.P."/>
            <person name="Baker S.E."/>
            <person name="Andersen M.R."/>
        </authorList>
    </citation>
    <scope>NUCLEOTIDE SEQUENCE [LARGE SCALE GENOMIC DNA]</scope>
    <source>
        <strain evidence="1 2">CBS 600.67</strain>
    </source>
</reference>
<proteinExistence type="predicted"/>